<dbReference type="WBParaSite" id="Gr19_v10_g3872.t2">
    <property type="protein sequence ID" value="Gr19_v10_g3872.t2"/>
    <property type="gene ID" value="Gr19_v10_g3872"/>
</dbReference>
<protein>
    <submittedName>
        <fullName evidence="3">Uncharacterized protein</fullName>
    </submittedName>
</protein>
<organism evidence="2 3">
    <name type="scientific">Globodera rostochiensis</name>
    <name type="common">Golden nematode worm</name>
    <name type="synonym">Heterodera rostochiensis</name>
    <dbReference type="NCBI Taxonomy" id="31243"/>
    <lineage>
        <taxon>Eukaryota</taxon>
        <taxon>Metazoa</taxon>
        <taxon>Ecdysozoa</taxon>
        <taxon>Nematoda</taxon>
        <taxon>Chromadorea</taxon>
        <taxon>Rhabditida</taxon>
        <taxon>Tylenchina</taxon>
        <taxon>Tylenchomorpha</taxon>
        <taxon>Tylenchoidea</taxon>
        <taxon>Heteroderidae</taxon>
        <taxon>Heteroderinae</taxon>
        <taxon>Globodera</taxon>
    </lineage>
</organism>
<dbReference type="AlphaFoldDB" id="A0A914HRU1"/>
<evidence type="ECO:0000313" key="2">
    <source>
        <dbReference type="Proteomes" id="UP000887572"/>
    </source>
</evidence>
<evidence type="ECO:0000313" key="3">
    <source>
        <dbReference type="WBParaSite" id="Gr19_v10_g3872.t2"/>
    </source>
</evidence>
<proteinExistence type="predicted"/>
<feature type="region of interest" description="Disordered" evidence="1">
    <location>
        <begin position="78"/>
        <end position="101"/>
    </location>
</feature>
<reference evidence="3" key="1">
    <citation type="submission" date="2022-11" db="UniProtKB">
        <authorList>
            <consortium name="WormBaseParasite"/>
        </authorList>
    </citation>
    <scope>IDENTIFICATION</scope>
</reference>
<evidence type="ECO:0000256" key="1">
    <source>
        <dbReference type="SAM" id="MobiDB-lite"/>
    </source>
</evidence>
<name>A0A914HRU1_GLORO</name>
<dbReference type="Proteomes" id="UP000887572">
    <property type="component" value="Unplaced"/>
</dbReference>
<keyword evidence="2" id="KW-1185">Reference proteome</keyword>
<accession>A0A914HRU1</accession>
<sequence length="699" mass="80160">MARPYPFSAEEREAVVARGMEAVQEAQKTQTYLSLGVPQLGNTFKQKVALSISKARPNASGGPTQFSTAAFMPHGNVPSKMDNGDGNRSFSSCRGKGNDDDDQTVVERIGKQISDVCAKLRAHLVEFLLLRQLCVNVKTATEKANLILKQIPDLDQDILASEISDDEDESSDEEEAYNLKVSRCRRALRAIKLPTILAICAKTEDAFLDNSDKVKSIIKQIEKLRVPGPGAPMEEALRRSQEVQKLLNAFGRISNFVPLLANEEQTMKDLFETAKNTAADHSDGFDGNQKQLFAEEMQKAKKAYDALLKHNLDNLKQRFMEYCVKMMNELLTPIMGERALLDNFFDNIYHASYIPEKLGLKAVDMELPYSQIKKLDFLYTNEREKWGDEFVAFEKWFEKRADEITSRQHILTTRKEFDVEILKLRKYQFGYQQRSKLAEVVKCPMTSSKLELLNVYNEAIGRTEMICKNLVQKGGQKDDDQHEFKNWADIITSRQPILTMIKEFNDRWIRQLEEAANCAMTSSKLELLNEFKEAIKRAQMICGNLLQKSGQKDDDDQHESKNRADEITSRQHILTMIKEFNDRWIRQLEEAENCPMTSSKLELLNEFKEAIKRAQMIYENFLQKGGQKDDDQQLSFAELVEKIMEDGGGFSAVLKHMDESRLKAVNGNLSKWLIDSFNKFVQEFNKNFKNFGAEEIKEW</sequence>